<gene>
    <name evidence="2" type="primary">LOC107768135</name>
</gene>
<dbReference type="PaxDb" id="4097-A0A1S3XS68"/>
<protein>
    <recommendedName>
        <fullName evidence="1">FBD domain-containing protein</fullName>
    </recommendedName>
</protein>
<organism evidence="2">
    <name type="scientific">Nicotiana tabacum</name>
    <name type="common">Common tobacco</name>
    <dbReference type="NCBI Taxonomy" id="4097"/>
    <lineage>
        <taxon>Eukaryota</taxon>
        <taxon>Viridiplantae</taxon>
        <taxon>Streptophyta</taxon>
        <taxon>Embryophyta</taxon>
        <taxon>Tracheophyta</taxon>
        <taxon>Spermatophyta</taxon>
        <taxon>Magnoliopsida</taxon>
        <taxon>eudicotyledons</taxon>
        <taxon>Gunneridae</taxon>
        <taxon>Pentapetalae</taxon>
        <taxon>asterids</taxon>
        <taxon>lamiids</taxon>
        <taxon>Solanales</taxon>
        <taxon>Solanaceae</taxon>
        <taxon>Nicotianoideae</taxon>
        <taxon>Nicotianeae</taxon>
        <taxon>Nicotiana</taxon>
    </lineage>
</organism>
<dbReference type="InterPro" id="IPR050232">
    <property type="entry name" value="FBL13/AtMIF1-like"/>
</dbReference>
<evidence type="ECO:0000313" key="2">
    <source>
        <dbReference type="RefSeq" id="XP_016442724.1"/>
    </source>
</evidence>
<dbReference type="OMA" id="CDIQFAI"/>
<dbReference type="SMART" id="SM00579">
    <property type="entry name" value="FBD"/>
    <property type="match status" value="1"/>
</dbReference>
<proteinExistence type="predicted"/>
<dbReference type="AlphaFoldDB" id="A0A1S3XS68"/>
<dbReference type="KEGG" id="nta:107768135"/>
<accession>A0A1S3XS68</accession>
<dbReference type="PANTHER" id="PTHR31900">
    <property type="entry name" value="F-BOX/RNI SUPERFAMILY PROTEIN-RELATED"/>
    <property type="match status" value="1"/>
</dbReference>
<dbReference type="InterPro" id="IPR006566">
    <property type="entry name" value="FBD"/>
</dbReference>
<feature type="domain" description="FBD" evidence="1">
    <location>
        <begin position="129"/>
        <end position="199"/>
    </location>
</feature>
<sequence>MWLHLSQAVLRLNFAFDDAEGNLEKECIYLKELLHGIANVENLELGPWCIEFLSVLELKGWQPPPSSWKLSELPALQQLDFPGLCSFLPCSLDLETLVIDWWYNEEERDLLSRYTNEDEQRRFETRNFNCLFPHLKTIEIINFHGPLSENKLLLPLVKYFLKHPTVLEKFVIDVLDYFEMAQELLSFPRSSPHASVVFSYR</sequence>
<dbReference type="PANTHER" id="PTHR31900:SF30">
    <property type="entry name" value="SUPERFAMILY PROTEIN, PUTATIVE-RELATED"/>
    <property type="match status" value="1"/>
</dbReference>
<dbReference type="OrthoDB" id="1300924at2759"/>
<dbReference type="RefSeq" id="XP_016442724.1">
    <property type="nucleotide sequence ID" value="XM_016587238.1"/>
</dbReference>
<dbReference type="Pfam" id="PF08387">
    <property type="entry name" value="FBD"/>
    <property type="match status" value="1"/>
</dbReference>
<evidence type="ECO:0000259" key="1">
    <source>
        <dbReference type="SMART" id="SM00579"/>
    </source>
</evidence>
<reference evidence="2" key="1">
    <citation type="submission" date="2025-08" db="UniProtKB">
        <authorList>
            <consortium name="RefSeq"/>
        </authorList>
    </citation>
    <scope>IDENTIFICATION</scope>
</reference>
<name>A0A1S3XS68_TOBAC</name>